<comment type="caution">
    <text evidence="2">The sequence shown here is derived from an EMBL/GenBank/DDBJ whole genome shotgun (WGS) entry which is preliminary data.</text>
</comment>
<keyword evidence="3" id="KW-1185">Reference proteome</keyword>
<dbReference type="EMBL" id="MLHO01000008">
    <property type="protein sequence ID" value="OOF58860.1"/>
    <property type="molecule type" value="Genomic_DNA"/>
</dbReference>
<keyword evidence="1" id="KW-0812">Transmembrane</keyword>
<protein>
    <recommendedName>
        <fullName evidence="4">Sel1 repeat family protein</fullName>
    </recommendedName>
</protein>
<keyword evidence="1" id="KW-1133">Transmembrane helix</keyword>
<dbReference type="STRING" id="1908266.BKK55_01215"/>
<keyword evidence="1" id="KW-0472">Membrane</keyword>
<name>A0A1V3JQI7_9PAST</name>
<gene>
    <name evidence="2" type="ORF">BKK55_01215</name>
</gene>
<dbReference type="AlphaFoldDB" id="A0A1V3JQI7"/>
<sequence length="193" mass="22630">MIKDIRKAIFLLMCSMLGIGIIFLEGHYQATKPNPIYNEFLAKIKMEDYFKAHKIIYPLVLEMDKEALKLISDTYYYGLGVKADMTKANIWKERSECQCLDTGSNEYKKYNESLKKGDFKVASTLLQESAEKGNKEAIYFLKNDKYLQENKLIISPNWITYWKTFDYDNLYPFCSKIEECKNDLVINKSNLDK</sequence>
<dbReference type="Gene3D" id="1.25.40.10">
    <property type="entry name" value="Tetratricopeptide repeat domain"/>
    <property type="match status" value="1"/>
</dbReference>
<evidence type="ECO:0000256" key="1">
    <source>
        <dbReference type="SAM" id="Phobius"/>
    </source>
</evidence>
<dbReference type="SUPFAM" id="SSF81901">
    <property type="entry name" value="HCP-like"/>
    <property type="match status" value="1"/>
</dbReference>
<accession>A0A1V3JQI7</accession>
<dbReference type="Proteomes" id="UP000188541">
    <property type="component" value="Unassembled WGS sequence"/>
</dbReference>
<proteinExistence type="predicted"/>
<evidence type="ECO:0008006" key="4">
    <source>
        <dbReference type="Google" id="ProtNLM"/>
    </source>
</evidence>
<evidence type="ECO:0000313" key="3">
    <source>
        <dbReference type="Proteomes" id="UP000188541"/>
    </source>
</evidence>
<reference evidence="2 3" key="1">
    <citation type="submission" date="2016-10" db="EMBL/GenBank/DDBJ databases">
        <title>Rodentibacter gen. nov. and new species.</title>
        <authorList>
            <person name="Christensen H."/>
        </authorList>
    </citation>
    <scope>NUCLEOTIDE SEQUENCE [LARGE SCALE GENOMIC DNA]</scope>
    <source>
        <strain evidence="2 3">1996246016</strain>
    </source>
</reference>
<dbReference type="RefSeq" id="WP_077550238.1">
    <property type="nucleotide sequence ID" value="NZ_MLHO01000008.1"/>
</dbReference>
<evidence type="ECO:0000313" key="2">
    <source>
        <dbReference type="EMBL" id="OOF58860.1"/>
    </source>
</evidence>
<dbReference type="OrthoDB" id="9863545at2"/>
<feature type="transmembrane region" description="Helical" evidence="1">
    <location>
        <begin position="9"/>
        <end position="28"/>
    </location>
</feature>
<organism evidence="2 3">
    <name type="scientific">Rodentibacter genomosp. 2</name>
    <dbReference type="NCBI Taxonomy" id="1908266"/>
    <lineage>
        <taxon>Bacteria</taxon>
        <taxon>Pseudomonadati</taxon>
        <taxon>Pseudomonadota</taxon>
        <taxon>Gammaproteobacteria</taxon>
        <taxon>Pasteurellales</taxon>
        <taxon>Pasteurellaceae</taxon>
        <taxon>Rodentibacter</taxon>
    </lineage>
</organism>
<dbReference type="InterPro" id="IPR011990">
    <property type="entry name" value="TPR-like_helical_dom_sf"/>
</dbReference>